<dbReference type="NCBIfam" id="TIGR00176">
    <property type="entry name" value="mobB"/>
    <property type="match status" value="1"/>
</dbReference>
<evidence type="ECO:0000313" key="2">
    <source>
        <dbReference type="EMBL" id="ANU25487.1"/>
    </source>
</evidence>
<dbReference type="GO" id="GO:0005525">
    <property type="term" value="F:GTP binding"/>
    <property type="evidence" value="ECO:0007669"/>
    <property type="project" value="InterPro"/>
</dbReference>
<dbReference type="GO" id="GO:0006777">
    <property type="term" value="P:Mo-molybdopterin cofactor biosynthetic process"/>
    <property type="evidence" value="ECO:0007669"/>
    <property type="project" value="InterPro"/>
</dbReference>
<dbReference type="EMBL" id="CP016540">
    <property type="protein sequence ID" value="ANU25487.1"/>
    <property type="molecule type" value="Genomic_DNA"/>
</dbReference>
<dbReference type="PANTHER" id="PTHR40072:SF1">
    <property type="entry name" value="MOLYBDOPTERIN-GUANINE DINUCLEOTIDE BIOSYNTHESIS ADAPTER PROTEIN"/>
    <property type="match status" value="1"/>
</dbReference>
<dbReference type="RefSeq" id="WP_065524079.1">
    <property type="nucleotide sequence ID" value="NZ_CP016540.2"/>
</dbReference>
<dbReference type="STRING" id="1302659.I858_000140"/>
<dbReference type="OrthoDB" id="9786803at2"/>
<dbReference type="Gene3D" id="3.40.50.300">
    <property type="entry name" value="P-loop containing nucleotide triphosphate hydrolases"/>
    <property type="match status" value="1"/>
</dbReference>
<name>A0A1B1RX21_9BACL</name>
<dbReference type="InterPro" id="IPR004435">
    <property type="entry name" value="MobB_dom"/>
</dbReference>
<dbReference type="PANTHER" id="PTHR40072">
    <property type="entry name" value="MOLYBDOPTERIN-GUANINE DINUCLEOTIDE BIOSYNTHESIS ADAPTER PROTEIN-RELATED"/>
    <property type="match status" value="1"/>
</dbReference>
<dbReference type="AlphaFoldDB" id="A0A1B1RX21"/>
<accession>A0A1B1RX21</accession>
<sequence length="173" mass="19261">MAAVKVLQIVGYKNSGKTTLLLTLLKQAKHEGKTVSTIKHHGHGGVLDMPNNKTDSVRQFSAGANCSVAYGGGIIQLHQRKQNATLNELITLASSENPELVLIEGFKEGAYEKIVLLNCKEDWITLQKLENVRLVISSEAVELDKIPVILQNDYKQLHSWFINWMDGDKHESI</sequence>
<dbReference type="Pfam" id="PF03205">
    <property type="entry name" value="MobB"/>
    <property type="match status" value="1"/>
</dbReference>
<organism evidence="2 3">
    <name type="scientific">Planococcus versutus</name>
    <dbReference type="NCBI Taxonomy" id="1302659"/>
    <lineage>
        <taxon>Bacteria</taxon>
        <taxon>Bacillati</taxon>
        <taxon>Bacillota</taxon>
        <taxon>Bacilli</taxon>
        <taxon>Bacillales</taxon>
        <taxon>Caryophanaceae</taxon>
        <taxon>Planococcus</taxon>
    </lineage>
</organism>
<protein>
    <submittedName>
        <fullName evidence="2">Molybdopterin-guanine dinucleotide biosynthesis protein B</fullName>
    </submittedName>
</protein>
<dbReference type="InterPro" id="IPR027417">
    <property type="entry name" value="P-loop_NTPase"/>
</dbReference>
<feature type="domain" description="Molybdopterin-guanine dinucleotide biosynthesis protein B (MobB)" evidence="1">
    <location>
        <begin position="6"/>
        <end position="136"/>
    </location>
</feature>
<dbReference type="KEGG" id="pll:I858_000140"/>
<dbReference type="InterPro" id="IPR052539">
    <property type="entry name" value="MGD_biosynthesis_adapter"/>
</dbReference>
<dbReference type="SUPFAM" id="SSF52540">
    <property type="entry name" value="P-loop containing nucleoside triphosphate hydrolases"/>
    <property type="match status" value="1"/>
</dbReference>
<reference evidence="2" key="1">
    <citation type="submission" date="2016-10" db="EMBL/GenBank/DDBJ databases">
        <authorList>
            <person name="See-Too W.S."/>
        </authorList>
    </citation>
    <scope>NUCLEOTIDE SEQUENCE</scope>
    <source>
        <strain evidence="2">L10.15</strain>
    </source>
</reference>
<keyword evidence="3" id="KW-1185">Reference proteome</keyword>
<proteinExistence type="predicted"/>
<dbReference type="Proteomes" id="UP000053354">
    <property type="component" value="Chromosome"/>
</dbReference>
<evidence type="ECO:0000259" key="1">
    <source>
        <dbReference type="Pfam" id="PF03205"/>
    </source>
</evidence>
<gene>
    <name evidence="2" type="ORF">I858_000140</name>
</gene>
<evidence type="ECO:0000313" key="3">
    <source>
        <dbReference type="Proteomes" id="UP000053354"/>
    </source>
</evidence>